<organism evidence="2 3">
    <name type="scientific">Bacillus spongiae</name>
    <dbReference type="NCBI Taxonomy" id="2683610"/>
    <lineage>
        <taxon>Bacteria</taxon>
        <taxon>Bacillati</taxon>
        <taxon>Bacillota</taxon>
        <taxon>Bacilli</taxon>
        <taxon>Bacillales</taxon>
        <taxon>Bacillaceae</taxon>
        <taxon>Bacillus</taxon>
    </lineage>
</organism>
<evidence type="ECO:0000259" key="1">
    <source>
        <dbReference type="Pfam" id="PF00462"/>
    </source>
</evidence>
<dbReference type="RefSeq" id="WP_336588834.1">
    <property type="nucleotide sequence ID" value="NZ_JBBAXC010000025.1"/>
</dbReference>
<dbReference type="Gene3D" id="3.40.30.10">
    <property type="entry name" value="Glutaredoxin"/>
    <property type="match status" value="1"/>
</dbReference>
<keyword evidence="3" id="KW-1185">Reference proteome</keyword>
<dbReference type="SUPFAM" id="SSF52833">
    <property type="entry name" value="Thioredoxin-like"/>
    <property type="match status" value="1"/>
</dbReference>
<evidence type="ECO:0000313" key="2">
    <source>
        <dbReference type="EMBL" id="MEI5909390.1"/>
    </source>
</evidence>
<dbReference type="InterPro" id="IPR002109">
    <property type="entry name" value="Glutaredoxin"/>
</dbReference>
<dbReference type="InterPro" id="IPR036249">
    <property type="entry name" value="Thioredoxin-like_sf"/>
</dbReference>
<gene>
    <name evidence="2" type="ORF">WAK64_20390</name>
</gene>
<reference evidence="2 3" key="1">
    <citation type="journal article" date="2018" name="J. Microbiol.">
        <title>Bacillus spongiae sp. nov., isolated from sponge of Jeju Island.</title>
        <authorList>
            <person name="Lee G.E."/>
            <person name="Im W.T."/>
            <person name="Park J.S."/>
        </authorList>
    </citation>
    <scope>NUCLEOTIDE SEQUENCE [LARGE SCALE GENOMIC DNA]</scope>
    <source>
        <strain evidence="2 3">135PIL107-10</strain>
    </source>
</reference>
<evidence type="ECO:0000313" key="3">
    <source>
        <dbReference type="Proteomes" id="UP001312865"/>
    </source>
</evidence>
<accession>A0ABU8HJ61</accession>
<proteinExistence type="predicted"/>
<dbReference type="Pfam" id="PF00462">
    <property type="entry name" value="Glutaredoxin"/>
    <property type="match status" value="1"/>
</dbReference>
<dbReference type="EMBL" id="JBBAXC010000025">
    <property type="protein sequence ID" value="MEI5909390.1"/>
    <property type="molecule type" value="Genomic_DNA"/>
</dbReference>
<name>A0ABU8HJ61_9BACI</name>
<feature type="domain" description="Glutaredoxin" evidence="1">
    <location>
        <begin position="3"/>
        <end position="57"/>
    </location>
</feature>
<dbReference type="Proteomes" id="UP001312865">
    <property type="component" value="Unassembled WGS sequence"/>
</dbReference>
<sequence>MAVLLTIQGCSRCEQTKHHLKSIGIPFTEINVIEKPKEAMKYATPSHLIVPVLLNNGKSYSWQEVMQLV</sequence>
<comment type="caution">
    <text evidence="2">The sequence shown here is derived from an EMBL/GenBank/DDBJ whole genome shotgun (WGS) entry which is preliminary data.</text>
</comment>
<protein>
    <submittedName>
        <fullName evidence="2">Glutaredoxin domain-containing protein</fullName>
    </submittedName>
</protein>